<name>A0ABR2A0R6_9ROSI</name>
<sequence length="125" mass="14172">MREKNLDFSYPHSPHRLPFKSRPPPRCGIYCLHRRDSRIDLSSIAASTHNEGPSFIRKVCLKVCREPRVSPWFILRSRSPHWPCNSRTPISSSLSFHESSPVLHSPRSAVDRPGELGIGSAKLFG</sequence>
<gene>
    <name evidence="1" type="ORF">V6N11_051191</name>
</gene>
<dbReference type="EMBL" id="JBBPBN010000436">
    <property type="protein sequence ID" value="KAK8486566.1"/>
    <property type="molecule type" value="Genomic_DNA"/>
</dbReference>
<accession>A0ABR2A0R6</accession>
<comment type="caution">
    <text evidence="1">The sequence shown here is derived from an EMBL/GenBank/DDBJ whole genome shotgun (WGS) entry which is preliminary data.</text>
</comment>
<organism evidence="1 2">
    <name type="scientific">Hibiscus sabdariffa</name>
    <name type="common">roselle</name>
    <dbReference type="NCBI Taxonomy" id="183260"/>
    <lineage>
        <taxon>Eukaryota</taxon>
        <taxon>Viridiplantae</taxon>
        <taxon>Streptophyta</taxon>
        <taxon>Embryophyta</taxon>
        <taxon>Tracheophyta</taxon>
        <taxon>Spermatophyta</taxon>
        <taxon>Magnoliopsida</taxon>
        <taxon>eudicotyledons</taxon>
        <taxon>Gunneridae</taxon>
        <taxon>Pentapetalae</taxon>
        <taxon>rosids</taxon>
        <taxon>malvids</taxon>
        <taxon>Malvales</taxon>
        <taxon>Malvaceae</taxon>
        <taxon>Malvoideae</taxon>
        <taxon>Hibiscus</taxon>
    </lineage>
</organism>
<dbReference type="Proteomes" id="UP001396334">
    <property type="component" value="Unassembled WGS sequence"/>
</dbReference>
<reference evidence="1 2" key="1">
    <citation type="journal article" date="2024" name="G3 (Bethesda)">
        <title>Genome assembly of Hibiscus sabdariffa L. provides insights into metabolisms of medicinal natural products.</title>
        <authorList>
            <person name="Kim T."/>
        </authorList>
    </citation>
    <scope>NUCLEOTIDE SEQUENCE [LARGE SCALE GENOMIC DNA]</scope>
    <source>
        <strain evidence="1">TK-2024</strain>
        <tissue evidence="1">Old leaves</tissue>
    </source>
</reference>
<evidence type="ECO:0000313" key="2">
    <source>
        <dbReference type="Proteomes" id="UP001396334"/>
    </source>
</evidence>
<proteinExistence type="predicted"/>
<evidence type="ECO:0000313" key="1">
    <source>
        <dbReference type="EMBL" id="KAK8486566.1"/>
    </source>
</evidence>
<keyword evidence="2" id="KW-1185">Reference proteome</keyword>
<protein>
    <submittedName>
        <fullName evidence="1">Uncharacterized protein</fullName>
    </submittedName>
</protein>